<reference evidence="3" key="1">
    <citation type="journal article" date="2014" name="Int. J. Syst. Evol. Microbiol.">
        <title>Complete genome sequence of Corynebacterium casei LMG S-19264T (=DSM 44701T), isolated from a smear-ripened cheese.</title>
        <authorList>
            <consortium name="US DOE Joint Genome Institute (JGI-PGF)"/>
            <person name="Walter F."/>
            <person name="Albersmeier A."/>
            <person name="Kalinowski J."/>
            <person name="Ruckert C."/>
        </authorList>
    </citation>
    <scope>NUCLEOTIDE SEQUENCE</scope>
    <source>
        <strain evidence="3">CGMCC 1.15760</strain>
    </source>
</reference>
<dbReference type="EMBL" id="BMJT01000010">
    <property type="protein sequence ID" value="GGG30803.1"/>
    <property type="molecule type" value="Genomic_DNA"/>
</dbReference>
<dbReference type="RefSeq" id="WP_188615573.1">
    <property type="nucleotide sequence ID" value="NZ_BMJT01000010.1"/>
</dbReference>
<feature type="chain" id="PRO_5039344711" description="NosL protein" evidence="2">
    <location>
        <begin position="21"/>
        <end position="235"/>
    </location>
</feature>
<evidence type="ECO:0000313" key="4">
    <source>
        <dbReference type="Proteomes" id="UP000616608"/>
    </source>
</evidence>
<protein>
    <recommendedName>
        <fullName evidence="5">NosL protein</fullName>
    </recommendedName>
</protein>
<feature type="region of interest" description="Disordered" evidence="1">
    <location>
        <begin position="21"/>
        <end position="61"/>
    </location>
</feature>
<evidence type="ECO:0000256" key="1">
    <source>
        <dbReference type="SAM" id="MobiDB-lite"/>
    </source>
</evidence>
<dbReference type="PANTHER" id="PTHR41247">
    <property type="entry name" value="HTH-TYPE TRANSCRIPTIONAL REPRESSOR YCNK"/>
    <property type="match status" value="1"/>
</dbReference>
<accession>A0A917G9H8</accession>
<dbReference type="SUPFAM" id="SSF160387">
    <property type="entry name" value="NosL/MerB-like"/>
    <property type="match status" value="1"/>
</dbReference>
<evidence type="ECO:0000313" key="3">
    <source>
        <dbReference type="EMBL" id="GGG30803.1"/>
    </source>
</evidence>
<organism evidence="3 4">
    <name type="scientific">Lysinibacillus alkalisoli</name>
    <dbReference type="NCBI Taxonomy" id="1911548"/>
    <lineage>
        <taxon>Bacteria</taxon>
        <taxon>Bacillati</taxon>
        <taxon>Bacillota</taxon>
        <taxon>Bacilli</taxon>
        <taxon>Bacillales</taxon>
        <taxon>Bacillaceae</taxon>
        <taxon>Lysinibacillus</taxon>
    </lineage>
</organism>
<dbReference type="Gene3D" id="3.30.70.2050">
    <property type="match status" value="1"/>
</dbReference>
<dbReference type="InterPro" id="IPR008719">
    <property type="entry name" value="N2O_reductase_NosL"/>
</dbReference>
<feature type="compositionally biased region" description="Basic and acidic residues" evidence="1">
    <location>
        <begin position="21"/>
        <end position="48"/>
    </location>
</feature>
<dbReference type="PANTHER" id="PTHR41247:SF1">
    <property type="entry name" value="HTH-TYPE TRANSCRIPTIONAL REPRESSOR YCNK"/>
    <property type="match status" value="1"/>
</dbReference>
<evidence type="ECO:0008006" key="5">
    <source>
        <dbReference type="Google" id="ProtNLM"/>
    </source>
</evidence>
<comment type="caution">
    <text evidence="3">The sequence shown here is derived from an EMBL/GenBank/DDBJ whole genome shotgun (WGS) entry which is preliminary data.</text>
</comment>
<dbReference type="Proteomes" id="UP000616608">
    <property type="component" value="Unassembled WGS sequence"/>
</dbReference>
<dbReference type="Pfam" id="PF05573">
    <property type="entry name" value="NosL"/>
    <property type="match status" value="1"/>
</dbReference>
<feature type="region of interest" description="Disordered" evidence="1">
    <location>
        <begin position="193"/>
        <end position="235"/>
    </location>
</feature>
<dbReference type="CDD" id="cd00590">
    <property type="entry name" value="RRM_SF"/>
    <property type="match status" value="1"/>
</dbReference>
<dbReference type="AlphaFoldDB" id="A0A917G9H8"/>
<feature type="signal peptide" evidence="2">
    <location>
        <begin position="1"/>
        <end position="20"/>
    </location>
</feature>
<dbReference type="PROSITE" id="PS51257">
    <property type="entry name" value="PROKAR_LIPOPROTEIN"/>
    <property type="match status" value="1"/>
</dbReference>
<gene>
    <name evidence="3" type="ORF">GCM10007425_26750</name>
</gene>
<reference evidence="3" key="2">
    <citation type="submission" date="2020-09" db="EMBL/GenBank/DDBJ databases">
        <authorList>
            <person name="Sun Q."/>
            <person name="Zhou Y."/>
        </authorList>
    </citation>
    <scope>NUCLEOTIDE SEQUENCE</scope>
    <source>
        <strain evidence="3">CGMCC 1.15760</strain>
    </source>
</reference>
<keyword evidence="2" id="KW-0732">Signal</keyword>
<evidence type="ECO:0000256" key="2">
    <source>
        <dbReference type="SAM" id="SignalP"/>
    </source>
</evidence>
<name>A0A917G9H8_9BACI</name>
<proteinExistence type="predicted"/>
<keyword evidence="4" id="KW-1185">Reference proteome</keyword>
<sequence>MNKWGLSMMMLAALSLAACGADDKKDEAKEPEKTEQTAEKETTTKTETEETTPAATEMTDDEIYAKLEEPTEDTRCEVCDMQVYVKDHEMGIFSAQSIKADGTNAFYDDIGCLLNAEIMNEEENHKFVRDFNTKEWVKVDDATIVKTDLKSPMNWGYVSFATSEDADKYIAEHEGAAVTPLADIQAEAKERYEKMKAKKDGEGHDMHGEEGHDHDMHSEEESHDNMEEDHSGHGH</sequence>